<dbReference type="Gene3D" id="3.40.50.12580">
    <property type="match status" value="1"/>
</dbReference>
<gene>
    <name evidence="1" type="ORF">ATC1_131783</name>
</gene>
<accession>A0A0S7BTF9</accession>
<evidence type="ECO:0000313" key="2">
    <source>
        <dbReference type="Proteomes" id="UP000053370"/>
    </source>
</evidence>
<keyword evidence="2" id="KW-1185">Reference proteome</keyword>
<reference evidence="1" key="1">
    <citation type="journal article" date="2015" name="Genome Announc.">
        <title>Draft Genome Sequence of Anaerolineae Strain TC1, a Novel Isolate from a Methanogenic Wastewater Treatment System.</title>
        <authorList>
            <person name="Matsuura N."/>
            <person name="Tourlousse D.M."/>
            <person name="Sun L."/>
            <person name="Toyonaga M."/>
            <person name="Kuroda K."/>
            <person name="Ohashi A."/>
            <person name="Cruz R."/>
            <person name="Yamaguchi T."/>
            <person name="Sekiguchi Y."/>
        </authorList>
    </citation>
    <scope>NUCLEOTIDE SEQUENCE [LARGE SCALE GENOMIC DNA]</scope>
    <source>
        <strain evidence="1">TC1</strain>
    </source>
</reference>
<dbReference type="GO" id="GO:0016740">
    <property type="term" value="F:transferase activity"/>
    <property type="evidence" value="ECO:0007669"/>
    <property type="project" value="UniProtKB-KW"/>
</dbReference>
<dbReference type="EMBL" id="DF968181">
    <property type="protein sequence ID" value="GAP41787.1"/>
    <property type="molecule type" value="Genomic_DNA"/>
</dbReference>
<dbReference type="SUPFAM" id="SSF53756">
    <property type="entry name" value="UDP-Glycosyltransferase/glycogen phosphorylase"/>
    <property type="match status" value="1"/>
</dbReference>
<organism evidence="1">
    <name type="scientific">Flexilinea flocculi</name>
    <dbReference type="NCBI Taxonomy" id="1678840"/>
    <lineage>
        <taxon>Bacteria</taxon>
        <taxon>Bacillati</taxon>
        <taxon>Chloroflexota</taxon>
        <taxon>Anaerolineae</taxon>
        <taxon>Anaerolineales</taxon>
        <taxon>Anaerolineaceae</taxon>
        <taxon>Flexilinea</taxon>
    </lineage>
</organism>
<protein>
    <submittedName>
        <fullName evidence="1">CDP-Glycerol:Poly(Glycerophosphate) glycerophosphotransferase</fullName>
    </submittedName>
</protein>
<sequence>MKIINSMNNELIEKKQKTVFISADHGLALVYFLQTDVVNTMLSNGIRVVVLTDDGVTDKVRSRFAADNLYFEGLRLDGLKKYFKSVHHNRQYWLHFLRWMGGSDQVNTTAIDSHLRQMNHETSRRGKFLMPFLKGYIRILRKSGYARKNLVRSQMRYTPAIYSDLFEKYSPTLVIASTSGWRLDRYLLREAAQRGIETCMAVIGWDNPSSYRLPGAPMQWANCWSQIQKQELTEGADWNQDRVNIGGIPTYDGYFQKKWQLSREAYFQMHQLDLNRKLISFACSFVTFSPNFQDIEALVQLVSEDALNQPCQLLIRLHPNHFLAGSLFEEEANRIRELIKGKPYIHLVEPVALGGDLGFYSGEDMPEKSSMMAWSDVFLTVYSTMVVETAIHNRPIVSVCIDAPGGWNKPEKFSLSLSEIGKWPTHERFRNAKAGRVVYNKEQLKDAINLYLEHPETDEAERLKFIQDECTYTDGSAGKRTGEYFSRLAKESKISQSVIYQFDPIH</sequence>
<dbReference type="InterPro" id="IPR043148">
    <property type="entry name" value="TagF_C"/>
</dbReference>
<keyword evidence="1" id="KW-0808">Transferase</keyword>
<dbReference type="OrthoDB" id="141912at2"/>
<dbReference type="AlphaFoldDB" id="A0A0S7BTF9"/>
<dbReference type="RefSeq" id="WP_152024327.1">
    <property type="nucleotide sequence ID" value="NZ_DF968181.1"/>
</dbReference>
<dbReference type="Proteomes" id="UP000053370">
    <property type="component" value="Unassembled WGS sequence"/>
</dbReference>
<proteinExistence type="predicted"/>
<evidence type="ECO:0000313" key="1">
    <source>
        <dbReference type="EMBL" id="GAP41787.1"/>
    </source>
</evidence>
<dbReference type="STRING" id="1678840.ATC1_131783"/>
<name>A0A0S7BTF9_9CHLR</name>